<proteinExistence type="predicted"/>
<feature type="compositionally biased region" description="Low complexity" evidence="1">
    <location>
        <begin position="34"/>
        <end position="48"/>
    </location>
</feature>
<evidence type="ECO:0000313" key="4">
    <source>
        <dbReference type="Proteomes" id="UP001448207"/>
    </source>
</evidence>
<dbReference type="EMBL" id="JBCLYO010000025">
    <property type="protein sequence ID" value="KAL0078482.1"/>
    <property type="molecule type" value="Genomic_DNA"/>
</dbReference>
<evidence type="ECO:0000313" key="2">
    <source>
        <dbReference type="EMBL" id="KAL0075434.1"/>
    </source>
</evidence>
<sequence length="113" mass="12957">MMIKENNQNWVRTRLFKKSIKLNTKPDIERDPASPESAEAQAQADAEAQQAAQAEQIQTLSPYRNRVGLHLHHWQIFYMLAFFTRFIHPVSQVGAGIVLACYMEGVCACKFYI</sequence>
<evidence type="ECO:0000256" key="1">
    <source>
        <dbReference type="SAM" id="MobiDB-lite"/>
    </source>
</evidence>
<feature type="region of interest" description="Disordered" evidence="1">
    <location>
        <begin position="22"/>
        <end position="48"/>
    </location>
</feature>
<reference evidence="3 4" key="1">
    <citation type="submission" date="2024-04" db="EMBL/GenBank/DDBJ databases">
        <title>Symmetric and asymmetric DNA N6-adenine methylation regulates different biological responses in Mucorales.</title>
        <authorList>
            <consortium name="Lawrence Berkeley National Laboratory"/>
            <person name="Lax C."/>
            <person name="Mondo S.J."/>
            <person name="Osorio-Concepcion M."/>
            <person name="Muszewska A."/>
            <person name="Corrochano-Luque M."/>
            <person name="Gutierrez G."/>
            <person name="Riley R."/>
            <person name="Lipzen A."/>
            <person name="Guo J."/>
            <person name="Hundley H."/>
            <person name="Amirebrahimi M."/>
            <person name="Ng V."/>
            <person name="Lorenzo-Gutierrez D."/>
            <person name="Binder U."/>
            <person name="Yang J."/>
            <person name="Song Y."/>
            <person name="Canovas D."/>
            <person name="Navarro E."/>
            <person name="Freitag M."/>
            <person name="Gabaldon T."/>
            <person name="Grigoriev I.V."/>
            <person name="Corrochano L.M."/>
            <person name="Nicolas F.E."/>
            <person name="Garre V."/>
        </authorList>
    </citation>
    <scope>NUCLEOTIDE SEQUENCE [LARGE SCALE GENOMIC DNA]</scope>
    <source>
        <strain evidence="3 4">L51</strain>
    </source>
</reference>
<evidence type="ECO:0000313" key="3">
    <source>
        <dbReference type="EMBL" id="KAL0078482.1"/>
    </source>
</evidence>
<gene>
    <name evidence="3" type="ORF">J3Q64DRAFT_1285193</name>
    <name evidence="2" type="ORF">J3Q64DRAFT_1375322</name>
</gene>
<protein>
    <submittedName>
        <fullName evidence="3">Uncharacterized protein</fullName>
    </submittedName>
</protein>
<dbReference type="Proteomes" id="UP001448207">
    <property type="component" value="Unassembled WGS sequence"/>
</dbReference>
<keyword evidence="4" id="KW-1185">Reference proteome</keyword>
<name>A0ABR3AQL1_PHYBL</name>
<comment type="caution">
    <text evidence="3">The sequence shown here is derived from an EMBL/GenBank/DDBJ whole genome shotgun (WGS) entry which is preliminary data.</text>
</comment>
<accession>A0ABR3AQL1</accession>
<feature type="compositionally biased region" description="Basic and acidic residues" evidence="1">
    <location>
        <begin position="24"/>
        <end position="33"/>
    </location>
</feature>
<organism evidence="3 4">
    <name type="scientific">Phycomyces blakesleeanus</name>
    <dbReference type="NCBI Taxonomy" id="4837"/>
    <lineage>
        <taxon>Eukaryota</taxon>
        <taxon>Fungi</taxon>
        <taxon>Fungi incertae sedis</taxon>
        <taxon>Mucoromycota</taxon>
        <taxon>Mucoromycotina</taxon>
        <taxon>Mucoromycetes</taxon>
        <taxon>Mucorales</taxon>
        <taxon>Phycomycetaceae</taxon>
        <taxon>Phycomyces</taxon>
    </lineage>
</organism>
<dbReference type="EMBL" id="JBCLYO010000036">
    <property type="protein sequence ID" value="KAL0075434.1"/>
    <property type="molecule type" value="Genomic_DNA"/>
</dbReference>